<accession>A0ACB8TF57</accession>
<comment type="caution">
    <text evidence="1">The sequence shown here is derived from an EMBL/GenBank/DDBJ whole genome shotgun (WGS) entry which is preliminary data.</text>
</comment>
<dbReference type="Proteomes" id="UP000814140">
    <property type="component" value="Unassembled WGS sequence"/>
</dbReference>
<reference evidence="1" key="2">
    <citation type="journal article" date="2022" name="New Phytol.">
        <title>Evolutionary transition to the ectomycorrhizal habit in the genomes of a hyperdiverse lineage of mushroom-forming fungi.</title>
        <authorList>
            <person name="Looney B."/>
            <person name="Miyauchi S."/>
            <person name="Morin E."/>
            <person name="Drula E."/>
            <person name="Courty P.E."/>
            <person name="Kohler A."/>
            <person name="Kuo A."/>
            <person name="LaButti K."/>
            <person name="Pangilinan J."/>
            <person name="Lipzen A."/>
            <person name="Riley R."/>
            <person name="Andreopoulos W."/>
            <person name="He G."/>
            <person name="Johnson J."/>
            <person name="Nolan M."/>
            <person name="Tritt A."/>
            <person name="Barry K.W."/>
            <person name="Grigoriev I.V."/>
            <person name="Nagy L.G."/>
            <person name="Hibbett D."/>
            <person name="Henrissat B."/>
            <person name="Matheny P.B."/>
            <person name="Labbe J."/>
            <person name="Martin F.M."/>
        </authorList>
    </citation>
    <scope>NUCLEOTIDE SEQUENCE</scope>
    <source>
        <strain evidence="1">HHB10654</strain>
    </source>
</reference>
<evidence type="ECO:0000313" key="2">
    <source>
        <dbReference type="Proteomes" id="UP000814140"/>
    </source>
</evidence>
<dbReference type="EMBL" id="MU277191">
    <property type="protein sequence ID" value="KAI0067000.1"/>
    <property type="molecule type" value="Genomic_DNA"/>
</dbReference>
<proteinExistence type="predicted"/>
<reference evidence="1" key="1">
    <citation type="submission" date="2021-03" db="EMBL/GenBank/DDBJ databases">
        <authorList>
            <consortium name="DOE Joint Genome Institute"/>
            <person name="Ahrendt S."/>
            <person name="Looney B.P."/>
            <person name="Miyauchi S."/>
            <person name="Morin E."/>
            <person name="Drula E."/>
            <person name="Courty P.E."/>
            <person name="Chicoki N."/>
            <person name="Fauchery L."/>
            <person name="Kohler A."/>
            <person name="Kuo A."/>
            <person name="Labutti K."/>
            <person name="Pangilinan J."/>
            <person name="Lipzen A."/>
            <person name="Riley R."/>
            <person name="Andreopoulos W."/>
            <person name="He G."/>
            <person name="Johnson J."/>
            <person name="Barry K.W."/>
            <person name="Grigoriev I.V."/>
            <person name="Nagy L."/>
            <person name="Hibbett D."/>
            <person name="Henrissat B."/>
            <person name="Matheny P.B."/>
            <person name="Labbe J."/>
            <person name="Martin F."/>
        </authorList>
    </citation>
    <scope>NUCLEOTIDE SEQUENCE</scope>
    <source>
        <strain evidence="1">HHB10654</strain>
    </source>
</reference>
<gene>
    <name evidence="1" type="ORF">BV25DRAFT_1988074</name>
</gene>
<sequence>MAKDVAQDEEGLPSSHSPVESAQSPLVVQPDNEQSELQSHVAIVGFWSDESAGVESQTTEVEGATSSALPSTTQSDDRHRRSSAELASDALARFWCLKYRGLKEVHAATKRECRAQALQLERLQRETRFYQREWERVHDQHLVLELRANQVHLGHLTEKATLNFGTKHSPWM</sequence>
<keyword evidence="2" id="KW-1185">Reference proteome</keyword>
<evidence type="ECO:0000313" key="1">
    <source>
        <dbReference type="EMBL" id="KAI0067000.1"/>
    </source>
</evidence>
<name>A0ACB8TF57_9AGAM</name>
<organism evidence="1 2">
    <name type="scientific">Artomyces pyxidatus</name>
    <dbReference type="NCBI Taxonomy" id="48021"/>
    <lineage>
        <taxon>Eukaryota</taxon>
        <taxon>Fungi</taxon>
        <taxon>Dikarya</taxon>
        <taxon>Basidiomycota</taxon>
        <taxon>Agaricomycotina</taxon>
        <taxon>Agaricomycetes</taxon>
        <taxon>Russulales</taxon>
        <taxon>Auriscalpiaceae</taxon>
        <taxon>Artomyces</taxon>
    </lineage>
</organism>
<protein>
    <submittedName>
        <fullName evidence="1">Uncharacterized protein</fullName>
    </submittedName>
</protein>